<dbReference type="OrthoDB" id="10656406at2759"/>
<dbReference type="EMBL" id="CAJPVJ010002759">
    <property type="protein sequence ID" value="CAG2166749.1"/>
    <property type="molecule type" value="Genomic_DNA"/>
</dbReference>
<sequence length="412" mass="45224">MVSIGGGYKWWSSVANHQRLPYLNGVHQTFEEPVLGVDGVADGVRAVHVVIGGVIDADVTQLVTQVVTHCLLNTKQESRTTSHYTCDGKSYFKKISRTEVERRDLIECNMVYQSPVNYTAIASADNFADIQLKISRTEVERRDLIECNMVYQSPVNYTAIASADNFADIQLKVIDSHFALRDVNGTELYSNVGVVVNEPCLGAIIYIYGYGKVTRGSCTGKTGVTEVSVIKDGLFSIRGTCDSTCWGSVNTVYNPEPAGTETMEGYMRTRLMSLYVCDKDSYFRKVNRTAQGFTDFKCNDIALDTNYYTIVGFKAKTNEEINLDVIDAYYALRDINGNEDYSNFGTIVSGVCKGGLVVIKDISLATEGACDANGGVTRVQSGPRDALLAIRGVCNSTCSGKVVVDYRPGKRH</sequence>
<accession>A0A7R9QJV2</accession>
<dbReference type="Proteomes" id="UP000728032">
    <property type="component" value="Unassembled WGS sequence"/>
</dbReference>
<name>A0A7R9QJV2_9ACAR</name>
<organism evidence="1">
    <name type="scientific">Oppiella nova</name>
    <dbReference type="NCBI Taxonomy" id="334625"/>
    <lineage>
        <taxon>Eukaryota</taxon>
        <taxon>Metazoa</taxon>
        <taxon>Ecdysozoa</taxon>
        <taxon>Arthropoda</taxon>
        <taxon>Chelicerata</taxon>
        <taxon>Arachnida</taxon>
        <taxon>Acari</taxon>
        <taxon>Acariformes</taxon>
        <taxon>Sarcoptiformes</taxon>
        <taxon>Oribatida</taxon>
        <taxon>Brachypylina</taxon>
        <taxon>Oppioidea</taxon>
        <taxon>Oppiidae</taxon>
        <taxon>Oppiella</taxon>
    </lineage>
</organism>
<evidence type="ECO:0000313" key="2">
    <source>
        <dbReference type="Proteomes" id="UP000728032"/>
    </source>
</evidence>
<reference evidence="1" key="1">
    <citation type="submission" date="2020-11" db="EMBL/GenBank/DDBJ databases">
        <authorList>
            <person name="Tran Van P."/>
        </authorList>
    </citation>
    <scope>NUCLEOTIDE SEQUENCE</scope>
</reference>
<keyword evidence="2" id="KW-1185">Reference proteome</keyword>
<gene>
    <name evidence="1" type="ORF">ONB1V03_LOCUS6264</name>
</gene>
<dbReference type="AlphaFoldDB" id="A0A7R9QJV2"/>
<proteinExistence type="predicted"/>
<dbReference type="EMBL" id="OC917584">
    <property type="protein sequence ID" value="CAD7647470.1"/>
    <property type="molecule type" value="Genomic_DNA"/>
</dbReference>
<protein>
    <submittedName>
        <fullName evidence="1">Uncharacterized protein</fullName>
    </submittedName>
</protein>
<evidence type="ECO:0000313" key="1">
    <source>
        <dbReference type="EMBL" id="CAD7647470.1"/>
    </source>
</evidence>